<dbReference type="Proteomes" id="UP000199452">
    <property type="component" value="Unassembled WGS sequence"/>
</dbReference>
<dbReference type="RefSeq" id="WP_092441023.1">
    <property type="nucleotide sequence ID" value="NZ_FMYP01000126.1"/>
</dbReference>
<accession>A0A1G6TM91</accession>
<keyword evidence="2" id="KW-1185">Reference proteome</keyword>
<organism evidence="1 2">
    <name type="scientific">Williamwhitmania taraxaci</name>
    <dbReference type="NCBI Taxonomy" id="1640674"/>
    <lineage>
        <taxon>Bacteria</taxon>
        <taxon>Pseudomonadati</taxon>
        <taxon>Bacteroidota</taxon>
        <taxon>Bacteroidia</taxon>
        <taxon>Bacteroidales</taxon>
        <taxon>Williamwhitmaniaceae</taxon>
        <taxon>Williamwhitmania</taxon>
    </lineage>
</organism>
<dbReference type="EMBL" id="FMYP01000126">
    <property type="protein sequence ID" value="SDD29527.1"/>
    <property type="molecule type" value="Genomic_DNA"/>
</dbReference>
<evidence type="ECO:0000313" key="1">
    <source>
        <dbReference type="EMBL" id="SDD29527.1"/>
    </source>
</evidence>
<reference evidence="1 2" key="1">
    <citation type="submission" date="2016-09" db="EMBL/GenBank/DDBJ databases">
        <authorList>
            <person name="Capua I."/>
            <person name="De Benedictis P."/>
            <person name="Joannis T."/>
            <person name="Lombin L.H."/>
            <person name="Cattoli G."/>
        </authorList>
    </citation>
    <scope>NUCLEOTIDE SEQUENCE [LARGE SCALE GENOMIC DNA]</scope>
    <source>
        <strain evidence="1 2">A7P-90m</strain>
    </source>
</reference>
<name>A0A1G6TM91_9BACT</name>
<dbReference type="AlphaFoldDB" id="A0A1G6TM91"/>
<dbReference type="OrthoDB" id="9789123at2"/>
<protein>
    <submittedName>
        <fullName evidence="1">Uncharacterized protein</fullName>
    </submittedName>
</protein>
<dbReference type="STRING" id="1640674.SAMN05216323_11261"/>
<proteinExistence type="predicted"/>
<gene>
    <name evidence="1" type="ORF">SAMN05216323_11261</name>
</gene>
<sequence>MADLLNQHLFGTMFSEGFTMIIKSDNLFESKFDYVKRELAGKNVIHVGCVDHIGLIQDKITLLSD</sequence>
<evidence type="ECO:0000313" key="2">
    <source>
        <dbReference type="Proteomes" id="UP000199452"/>
    </source>
</evidence>